<keyword evidence="1" id="KW-0472">Membrane</keyword>
<protein>
    <submittedName>
        <fullName evidence="2">dUTPase</fullName>
    </submittedName>
</protein>
<sequence>MYSLGIQQFEGYRQIEKLPEAPLDVNNPSNQAILKDFIGRVIEELMEGYESTSEVVKICHKWGWNIEQLTEDEYTQVLNHLQNANEEQVDALGFYFTLFLFANIAPEDILSWGTNHVMDYSDFKVNNLKDVITLGIAMVTEGTIGLVNRFNMIDEDHESVKDYTPGFNTLSESSHEEEKVLLFNVVYELNIARNLLKCRPWKQTQVMTKELDFQYSLVKAFYLYMGFLGLQGFTPEGLFRLFFKKQRLNRWRQKSNY</sequence>
<feature type="transmembrane region" description="Helical" evidence="1">
    <location>
        <begin position="221"/>
        <end position="243"/>
    </location>
</feature>
<keyword evidence="1" id="KW-0812">Transmembrane</keyword>
<organism evidence="2">
    <name type="scientific">Myoviridae sp. ctfJc17</name>
    <dbReference type="NCBI Taxonomy" id="2827612"/>
    <lineage>
        <taxon>Viruses</taxon>
        <taxon>Duplodnaviria</taxon>
        <taxon>Heunggongvirae</taxon>
        <taxon>Uroviricota</taxon>
        <taxon>Caudoviricetes</taxon>
    </lineage>
</organism>
<dbReference type="EMBL" id="BK015898">
    <property type="protein sequence ID" value="DAD72459.1"/>
    <property type="molecule type" value="Genomic_DNA"/>
</dbReference>
<evidence type="ECO:0000256" key="1">
    <source>
        <dbReference type="SAM" id="Phobius"/>
    </source>
</evidence>
<proteinExistence type="predicted"/>
<accession>A0A8S5LRI7</accession>
<reference evidence="2" key="1">
    <citation type="journal article" date="2021" name="Proc. Natl. Acad. Sci. U.S.A.">
        <title>A Catalog of Tens of Thousands of Viruses from Human Metagenomes Reveals Hidden Associations with Chronic Diseases.</title>
        <authorList>
            <person name="Tisza M.J."/>
            <person name="Buck C.B."/>
        </authorList>
    </citation>
    <scope>NUCLEOTIDE SEQUENCE</scope>
    <source>
        <strain evidence="2">CtfJc17</strain>
    </source>
</reference>
<name>A0A8S5LRI7_9CAUD</name>
<evidence type="ECO:0000313" key="2">
    <source>
        <dbReference type="EMBL" id="DAD72459.1"/>
    </source>
</evidence>
<dbReference type="SUPFAM" id="SSF101386">
    <property type="entry name" value="all-alpha NTP pyrophosphatases"/>
    <property type="match status" value="1"/>
</dbReference>
<keyword evidence="1" id="KW-1133">Transmembrane helix</keyword>